<dbReference type="EMBL" id="CP003107">
    <property type="protein sequence ID" value="AET61583.1"/>
    <property type="molecule type" value="Genomic_DNA"/>
</dbReference>
<dbReference type="eggNOG" id="ENOG502ZBN3">
    <property type="taxonomic scope" value="Bacteria"/>
</dbReference>
<reference evidence="3" key="1">
    <citation type="submission" date="2011-11" db="EMBL/GenBank/DDBJ databases">
        <title>Complete sequence of Paenibacillus terrae HPL-003.</title>
        <authorList>
            <person name="Shin S.H."/>
            <person name="Kim S."/>
            <person name="Kim J.Y."/>
        </authorList>
    </citation>
    <scope>NUCLEOTIDE SEQUENCE [LARGE SCALE GENOMIC DNA]</scope>
    <source>
        <strain evidence="3">HPL-003</strain>
    </source>
</reference>
<reference key="2">
    <citation type="submission" date="2011-11" db="EMBL/GenBank/DDBJ databases">
        <authorList>
            <person name="Shin S.H."/>
            <person name="Kim S."/>
            <person name="Kim J.Y."/>
        </authorList>
    </citation>
    <scope>NUCLEOTIDE SEQUENCE</scope>
    <source>
        <strain>HPL-003</strain>
    </source>
</reference>
<dbReference type="Pfam" id="PF10997">
    <property type="entry name" value="Amj"/>
    <property type="match status" value="1"/>
</dbReference>
<organism evidence="2 3">
    <name type="scientific">Paenibacillus terrae (strain HPL-003)</name>
    <dbReference type="NCBI Taxonomy" id="985665"/>
    <lineage>
        <taxon>Bacteria</taxon>
        <taxon>Bacillati</taxon>
        <taxon>Bacillota</taxon>
        <taxon>Bacilli</taxon>
        <taxon>Bacillales</taxon>
        <taxon>Paenibacillaceae</taxon>
        <taxon>Paenibacillus</taxon>
    </lineage>
</organism>
<protein>
    <submittedName>
        <fullName evidence="2">Uncharacterized protein</fullName>
    </submittedName>
</protein>
<gene>
    <name evidence="2" type="ordered locus">HPL003_24325</name>
</gene>
<feature type="transmembrane region" description="Helical" evidence="1">
    <location>
        <begin position="79"/>
        <end position="99"/>
    </location>
</feature>
<evidence type="ECO:0000256" key="1">
    <source>
        <dbReference type="SAM" id="Phobius"/>
    </source>
</evidence>
<evidence type="ECO:0000313" key="2">
    <source>
        <dbReference type="EMBL" id="AET61583.1"/>
    </source>
</evidence>
<dbReference type="HOGENOM" id="CLU_1667680_0_0_9"/>
<proteinExistence type="predicted"/>
<keyword evidence="1" id="KW-0812">Transmembrane</keyword>
<feature type="transmembrane region" description="Helical" evidence="1">
    <location>
        <begin position="32"/>
        <end position="49"/>
    </location>
</feature>
<feature type="transmembrane region" description="Helical" evidence="1">
    <location>
        <begin position="6"/>
        <end position="25"/>
    </location>
</feature>
<accession>G7VV86</accession>
<dbReference type="AlphaFoldDB" id="G7VV86"/>
<dbReference type="STRING" id="985665.HPL003_24325"/>
<dbReference type="Proteomes" id="UP000005876">
    <property type="component" value="Chromosome"/>
</dbReference>
<reference evidence="2 3" key="3">
    <citation type="journal article" date="2012" name="J. Bacteriol.">
        <title>Genome Sequence of Paenibacillus terrae HPL-003, a Xylanase-Producing Bacterium Isolated from Soil Found in Forest Residue.</title>
        <authorList>
            <person name="Shin S.H."/>
            <person name="Kim S."/>
            <person name="Kim J.Y."/>
            <person name="Song H.Y."/>
            <person name="Cho S.J."/>
            <person name="Kim D.R."/>
            <person name="Lee K.I."/>
            <person name="Lim H.K."/>
            <person name="Park N.J."/>
            <person name="Hwang I.T."/>
            <person name="Yang K.S."/>
        </authorList>
    </citation>
    <scope>NUCLEOTIDE SEQUENCE [LARGE SCALE GENOMIC DNA]</scope>
    <source>
        <strain evidence="2 3">HPL-003</strain>
    </source>
</reference>
<keyword evidence="1" id="KW-1133">Transmembrane helix</keyword>
<dbReference type="KEGG" id="pta:HPL003_24325"/>
<keyword evidence="1" id="KW-0472">Membrane</keyword>
<dbReference type="InterPro" id="IPR021260">
    <property type="entry name" value="Amj"/>
</dbReference>
<sequence>MLAWGFVFTIIIHTTDSLSYALRLGGLRARRIGLALTVAGMLLLVSRTSNMAQGPLLGGMVDQAKAAVRAGGADVRLELYMHGVLLAATVGTMIAIILYPTVVRMSARWIVHLEHTGSIPALVRHLMVRSRWKHVGYYMKRPIWFMLTSLFRGAIPSV</sequence>
<evidence type="ECO:0000313" key="3">
    <source>
        <dbReference type="Proteomes" id="UP000005876"/>
    </source>
</evidence>
<name>G7VV86_PAETH</name>